<accession>A0A183TIR8</accession>
<name>A0A183TIR8_SCHSO</name>
<evidence type="ECO:0000256" key="7">
    <source>
        <dbReference type="SAM" id="Phobius"/>
    </source>
</evidence>
<evidence type="ECO:0000313" key="8">
    <source>
        <dbReference type="EMBL" id="VDM02752.1"/>
    </source>
</evidence>
<feature type="transmembrane region" description="Helical" evidence="7">
    <location>
        <begin position="239"/>
        <end position="258"/>
    </location>
</feature>
<dbReference type="GO" id="GO:0005412">
    <property type="term" value="F:D-glucose:sodium symporter activity"/>
    <property type="evidence" value="ECO:0007669"/>
    <property type="project" value="TreeGrafter"/>
</dbReference>
<dbReference type="InterPro" id="IPR038377">
    <property type="entry name" value="Na/Glc_symporter_sf"/>
</dbReference>
<evidence type="ECO:0000313" key="10">
    <source>
        <dbReference type="WBParaSite" id="SSLN_0001698701-mRNA-1"/>
    </source>
</evidence>
<dbReference type="OrthoDB" id="6132759at2759"/>
<evidence type="ECO:0000256" key="6">
    <source>
        <dbReference type="RuleBase" id="RU362091"/>
    </source>
</evidence>
<reference evidence="10" key="1">
    <citation type="submission" date="2016-06" db="UniProtKB">
        <authorList>
            <consortium name="WormBaseParasite"/>
        </authorList>
    </citation>
    <scope>IDENTIFICATION</scope>
</reference>
<comment type="subcellular location">
    <subcellularLocation>
        <location evidence="1">Membrane</location>
        <topology evidence="1">Multi-pass membrane protein</topology>
    </subcellularLocation>
</comment>
<feature type="transmembrane region" description="Helical" evidence="7">
    <location>
        <begin position="465"/>
        <end position="485"/>
    </location>
</feature>
<feature type="transmembrane region" description="Helical" evidence="7">
    <location>
        <begin position="130"/>
        <end position="151"/>
    </location>
</feature>
<dbReference type="Pfam" id="PF00474">
    <property type="entry name" value="SSF"/>
    <property type="match status" value="1"/>
</dbReference>
<dbReference type="PROSITE" id="PS50283">
    <property type="entry name" value="NA_SOLUT_SYMP_3"/>
    <property type="match status" value="1"/>
</dbReference>
<keyword evidence="4 7" id="KW-1133">Transmembrane helix</keyword>
<keyword evidence="3 7" id="KW-0812">Transmembrane</keyword>
<sequence>MQVTGGFDNMVVQYLNAIPNTTRAYQSTPFIPKDPVNVHNFEPDLYGTADERKAILDLATAEDRNLGIYAECSIPSNDAMNFFKAIYSTDLPWVGVIFGLTVNATWYWCTDQVIVQRTLAAKNLVHAKAGIILASFCKMLPLWLMIVPGMAARILFADTVTCGSAELCTKICGKAVGCSDIAYPSLVLNILPSGARGLMLAVMMASLVSSLTSIFNSSSTIFTVDIWKLIRPNCRDAELMIVGRVCVLVLVGVSIAWIPIVQLSDELFDYIQAVTAYLAPPICAVYVLAIFWKRTNEIGCFVALIVGLIIGITRFGWELGYPKAPCGQISTNPPHELIRVHFLHFSILLFGISSLVIVCVSLITPPLPEKYVRRLVFAERHREFDRNLDCPKLIIVSEEDKEAYNLKLEQDRPVVPWWKKILQWICGTESMQDTNEPVYTQAEADKIVEIARTQLSIHEDPKKALIVNIGMTTVMAITVFIWGFFA</sequence>
<dbReference type="WBParaSite" id="SSLN_0001698701-mRNA-1">
    <property type="protein sequence ID" value="SSLN_0001698701-mRNA-1"/>
    <property type="gene ID" value="SSLN_0001698701"/>
</dbReference>
<dbReference type="Proteomes" id="UP000275846">
    <property type="component" value="Unassembled WGS sequence"/>
</dbReference>
<dbReference type="PANTHER" id="PTHR11819">
    <property type="entry name" value="SOLUTE CARRIER FAMILY 5"/>
    <property type="match status" value="1"/>
</dbReference>
<organism evidence="10">
    <name type="scientific">Schistocephalus solidus</name>
    <name type="common">Tapeworm</name>
    <dbReference type="NCBI Taxonomy" id="70667"/>
    <lineage>
        <taxon>Eukaryota</taxon>
        <taxon>Metazoa</taxon>
        <taxon>Spiralia</taxon>
        <taxon>Lophotrochozoa</taxon>
        <taxon>Platyhelminthes</taxon>
        <taxon>Cestoda</taxon>
        <taxon>Eucestoda</taxon>
        <taxon>Diphyllobothriidea</taxon>
        <taxon>Diphyllobothriidae</taxon>
        <taxon>Schistocephalus</taxon>
    </lineage>
</organism>
<feature type="transmembrane region" description="Helical" evidence="7">
    <location>
        <begin position="298"/>
        <end position="317"/>
    </location>
</feature>
<gene>
    <name evidence="8" type="ORF">SSLN_LOCUS16366</name>
</gene>
<feature type="transmembrane region" description="Helical" evidence="7">
    <location>
        <begin position="198"/>
        <end position="227"/>
    </location>
</feature>
<evidence type="ECO:0000256" key="1">
    <source>
        <dbReference type="ARBA" id="ARBA00004141"/>
    </source>
</evidence>
<dbReference type="PANTHER" id="PTHR11819:SF195">
    <property type="entry name" value="SODIUM_GLUCOSE COTRANSPORTER 4"/>
    <property type="match status" value="1"/>
</dbReference>
<dbReference type="STRING" id="70667.A0A183TIR8"/>
<feature type="transmembrane region" description="Helical" evidence="7">
    <location>
        <begin position="91"/>
        <end position="109"/>
    </location>
</feature>
<dbReference type="EMBL" id="UYSU01040994">
    <property type="protein sequence ID" value="VDM02752.1"/>
    <property type="molecule type" value="Genomic_DNA"/>
</dbReference>
<evidence type="ECO:0000256" key="3">
    <source>
        <dbReference type="ARBA" id="ARBA00022692"/>
    </source>
</evidence>
<protein>
    <submittedName>
        <fullName evidence="10">Sodium/glucose cotransporter 4</fullName>
    </submittedName>
</protein>
<keyword evidence="5 7" id="KW-0472">Membrane</keyword>
<dbReference type="Gene3D" id="1.20.1730.10">
    <property type="entry name" value="Sodium/glucose cotransporter"/>
    <property type="match status" value="1"/>
</dbReference>
<dbReference type="AlphaFoldDB" id="A0A183TIR8"/>
<evidence type="ECO:0000256" key="5">
    <source>
        <dbReference type="ARBA" id="ARBA00023136"/>
    </source>
</evidence>
<proteinExistence type="inferred from homology"/>
<comment type="similarity">
    <text evidence="2 6">Belongs to the sodium:solute symporter (SSF) (TC 2.A.21) family.</text>
</comment>
<evidence type="ECO:0000313" key="9">
    <source>
        <dbReference type="Proteomes" id="UP000275846"/>
    </source>
</evidence>
<reference evidence="8 9" key="2">
    <citation type="submission" date="2018-11" db="EMBL/GenBank/DDBJ databases">
        <authorList>
            <consortium name="Pathogen Informatics"/>
        </authorList>
    </citation>
    <scope>NUCLEOTIDE SEQUENCE [LARGE SCALE GENOMIC DNA]</scope>
    <source>
        <strain evidence="8 9">NST_G2</strain>
    </source>
</reference>
<feature type="transmembrane region" description="Helical" evidence="7">
    <location>
        <begin position="270"/>
        <end position="291"/>
    </location>
</feature>
<dbReference type="NCBIfam" id="TIGR00813">
    <property type="entry name" value="sss"/>
    <property type="match status" value="1"/>
</dbReference>
<evidence type="ECO:0000256" key="2">
    <source>
        <dbReference type="ARBA" id="ARBA00006434"/>
    </source>
</evidence>
<keyword evidence="9" id="KW-1185">Reference proteome</keyword>
<dbReference type="InterPro" id="IPR001734">
    <property type="entry name" value="Na/solute_symporter"/>
</dbReference>
<feature type="transmembrane region" description="Helical" evidence="7">
    <location>
        <begin position="342"/>
        <end position="364"/>
    </location>
</feature>
<dbReference type="GO" id="GO:0005886">
    <property type="term" value="C:plasma membrane"/>
    <property type="evidence" value="ECO:0007669"/>
    <property type="project" value="TreeGrafter"/>
</dbReference>
<evidence type="ECO:0000256" key="4">
    <source>
        <dbReference type="ARBA" id="ARBA00022989"/>
    </source>
</evidence>